<dbReference type="GO" id="GO:0016020">
    <property type="term" value="C:membrane"/>
    <property type="evidence" value="ECO:0007669"/>
    <property type="project" value="UniProtKB-SubCell"/>
</dbReference>
<keyword evidence="1" id="KW-1133">Transmembrane helix</keyword>
<evidence type="ECO:0000313" key="4">
    <source>
        <dbReference type="Proteomes" id="UP000001811"/>
    </source>
</evidence>
<dbReference type="EMBL" id="AAGW02013861">
    <property type="status" value="NOT_ANNOTATED_CDS"/>
    <property type="molecule type" value="Genomic_DNA"/>
</dbReference>
<comment type="subcellular location">
    <subcellularLocation>
        <location evidence="1">Membrane</location>
        <topology evidence="1">Multi-pass membrane protein</topology>
    </subcellularLocation>
</comment>
<keyword evidence="1" id="KW-0479">Metal-binding</keyword>
<reference evidence="3" key="3">
    <citation type="submission" date="2025-09" db="UniProtKB">
        <authorList>
            <consortium name="Ensembl"/>
        </authorList>
    </citation>
    <scope>IDENTIFICATION</scope>
    <source>
        <strain evidence="3">Thorbecke</strain>
    </source>
</reference>
<comment type="catalytic activity">
    <reaction evidence="1">
        <text>ATP + H2O = ADP + phosphate + H(+)</text>
        <dbReference type="Rhea" id="RHEA:13065"/>
        <dbReference type="ChEBI" id="CHEBI:15377"/>
        <dbReference type="ChEBI" id="CHEBI:15378"/>
        <dbReference type="ChEBI" id="CHEBI:30616"/>
        <dbReference type="ChEBI" id="CHEBI:43474"/>
        <dbReference type="ChEBI" id="CHEBI:456216"/>
    </reaction>
</comment>
<dbReference type="STRING" id="9986.ENSOCUP00000031849"/>
<reference evidence="3" key="2">
    <citation type="submission" date="2025-08" db="UniProtKB">
        <authorList>
            <consortium name="Ensembl"/>
        </authorList>
    </citation>
    <scope>IDENTIFICATION</scope>
    <source>
        <strain evidence="3">Thorbecke</strain>
    </source>
</reference>
<keyword evidence="4" id="KW-1185">Reference proteome</keyword>
<dbReference type="EC" id="7.2.2.-" evidence="1"/>
<comment type="similarity">
    <text evidence="1">Belongs to the cation transport ATPase (P-type) (TC 3.A.3) family. Type V subfamily.</text>
</comment>
<evidence type="ECO:0000313" key="3">
    <source>
        <dbReference type="Ensembl" id="ENSOCUP00000031849.1"/>
    </source>
</evidence>
<organism evidence="3 4">
    <name type="scientific">Oryctolagus cuniculus</name>
    <name type="common">Rabbit</name>
    <dbReference type="NCBI Taxonomy" id="9986"/>
    <lineage>
        <taxon>Eukaryota</taxon>
        <taxon>Metazoa</taxon>
        <taxon>Chordata</taxon>
        <taxon>Craniata</taxon>
        <taxon>Vertebrata</taxon>
        <taxon>Euteleostomi</taxon>
        <taxon>Mammalia</taxon>
        <taxon>Eutheria</taxon>
        <taxon>Euarchontoglires</taxon>
        <taxon>Glires</taxon>
        <taxon>Lagomorpha</taxon>
        <taxon>Leporidae</taxon>
        <taxon>Oryctolagus</taxon>
    </lineage>
</organism>
<dbReference type="Bgee" id="ENSOCUG00000029859">
    <property type="expression patterns" value="Expressed in upper lobe of left lung and 3 other cell types or tissues"/>
</dbReference>
<feature type="transmembrane region" description="Helical" evidence="1">
    <location>
        <begin position="29"/>
        <end position="48"/>
    </location>
</feature>
<comment type="caution">
    <text evidence="1">Lacks conserved residue(s) required for the propagation of feature annotation.</text>
</comment>
<reference evidence="3 4" key="1">
    <citation type="journal article" date="2011" name="Nature">
        <title>A high-resolution map of human evolutionary constraint using 29 mammals.</title>
        <authorList>
            <person name="Lindblad-Toh K."/>
            <person name="Garber M."/>
            <person name="Zuk O."/>
            <person name="Lin M.F."/>
            <person name="Parker B.J."/>
            <person name="Washietl S."/>
            <person name="Kheradpour P."/>
            <person name="Ernst J."/>
            <person name="Jordan G."/>
            <person name="Mauceli E."/>
            <person name="Ward L.D."/>
            <person name="Lowe C.B."/>
            <person name="Holloway A.K."/>
            <person name="Clamp M."/>
            <person name="Gnerre S."/>
            <person name="Alfoldi J."/>
            <person name="Beal K."/>
            <person name="Chang J."/>
            <person name="Clawson H."/>
            <person name="Cuff J."/>
            <person name="Di Palma F."/>
            <person name="Fitzgerald S."/>
            <person name="Flicek P."/>
            <person name="Guttman M."/>
            <person name="Hubisz M.J."/>
            <person name="Jaffe D.B."/>
            <person name="Jungreis I."/>
            <person name="Kent W.J."/>
            <person name="Kostka D."/>
            <person name="Lara M."/>
            <person name="Martins A.L."/>
            <person name="Massingham T."/>
            <person name="Moltke I."/>
            <person name="Raney B.J."/>
            <person name="Rasmussen M.D."/>
            <person name="Robinson J."/>
            <person name="Stark A."/>
            <person name="Vilella A.J."/>
            <person name="Wen J."/>
            <person name="Xie X."/>
            <person name="Zody M.C."/>
            <person name="Baldwin J."/>
            <person name="Bloom T."/>
            <person name="Chin C.W."/>
            <person name="Heiman D."/>
            <person name="Nicol R."/>
            <person name="Nusbaum C."/>
            <person name="Young S."/>
            <person name="Wilkinson J."/>
            <person name="Worley K.C."/>
            <person name="Kovar C.L."/>
            <person name="Muzny D.M."/>
            <person name="Gibbs R.A."/>
            <person name="Cree A."/>
            <person name="Dihn H.H."/>
            <person name="Fowler G."/>
            <person name="Jhangiani S."/>
            <person name="Joshi V."/>
            <person name="Lee S."/>
            <person name="Lewis L.R."/>
            <person name="Nazareth L.V."/>
            <person name="Okwuonu G."/>
            <person name="Santibanez J."/>
            <person name="Warren W.C."/>
            <person name="Mardis E.R."/>
            <person name="Weinstock G.M."/>
            <person name="Wilson R.K."/>
            <person name="Delehaunty K."/>
            <person name="Dooling D."/>
            <person name="Fronik C."/>
            <person name="Fulton L."/>
            <person name="Fulton B."/>
            <person name="Graves T."/>
            <person name="Minx P."/>
            <person name="Sodergren E."/>
            <person name="Birney E."/>
            <person name="Margulies E.H."/>
            <person name="Herrero J."/>
            <person name="Green E.D."/>
            <person name="Haussler D."/>
            <person name="Siepel A."/>
            <person name="Goldman N."/>
            <person name="Pollard K.S."/>
            <person name="Pedersen J.S."/>
            <person name="Lander E.S."/>
            <person name="Kellis M."/>
        </authorList>
    </citation>
    <scope>NUCLEOTIDE SEQUENCE [LARGE SCALE GENOMIC DNA]</scope>
    <source>
        <strain evidence="3 4">Thorbecke inbred</strain>
    </source>
</reference>
<protein>
    <recommendedName>
        <fullName evidence="1">Cation-transporting ATPase</fullName>
        <ecNumber evidence="1">7.2.2.-</ecNumber>
    </recommendedName>
</protein>
<keyword evidence="1" id="KW-0812">Transmembrane</keyword>
<dbReference type="Pfam" id="PF12409">
    <property type="entry name" value="P5-ATPase"/>
    <property type="match status" value="1"/>
</dbReference>
<dbReference type="GO" id="GO:0046872">
    <property type="term" value="F:metal ion binding"/>
    <property type="evidence" value="ECO:0007669"/>
    <property type="project" value="UniProtKB-UniRule"/>
</dbReference>
<evidence type="ECO:0000256" key="1">
    <source>
        <dbReference type="RuleBase" id="RU362082"/>
    </source>
</evidence>
<keyword evidence="1" id="KW-1278">Translocase</keyword>
<dbReference type="Ensembl" id="ENSOCUT00000035069.1">
    <property type="protein sequence ID" value="ENSOCUP00000031849.1"/>
    <property type="gene ID" value="ENSOCUG00000029859.1"/>
</dbReference>
<dbReference type="GO" id="GO:0019829">
    <property type="term" value="F:ATPase-coupled monoatomic cation transmembrane transporter activity"/>
    <property type="evidence" value="ECO:0007669"/>
    <property type="project" value="UniProtKB-UniRule"/>
</dbReference>
<dbReference type="Proteomes" id="UP000001811">
    <property type="component" value="Chromosome 14"/>
</dbReference>
<keyword evidence="1" id="KW-0547">Nucleotide-binding</keyword>
<keyword evidence="1" id="KW-0472">Membrane</keyword>
<evidence type="ECO:0000259" key="2">
    <source>
        <dbReference type="Pfam" id="PF12409"/>
    </source>
</evidence>
<dbReference type="InterPro" id="IPR047819">
    <property type="entry name" value="P5A-ATPase_N"/>
</dbReference>
<accession>A0A5F9CE61</accession>
<dbReference type="AlphaFoldDB" id="A0A5F9CE61"/>
<dbReference type="GO" id="GO:0005524">
    <property type="term" value="F:ATP binding"/>
    <property type="evidence" value="ECO:0007669"/>
    <property type="project" value="UniProtKB-UniRule"/>
</dbReference>
<feature type="domain" description="P5B-type ATPase N-terminal" evidence="2">
    <location>
        <begin position="16"/>
        <end position="88"/>
    </location>
</feature>
<sequence length="98" mass="10845">VSHVGAGAHALGPSSTEVFGYRTQRLQRALCLLTSVLTCGLLQLVFYWRPQWGVWASCLQCPLQEADTVLLRTTVCTMALSPIQQQKFLSYQANELSS</sequence>
<dbReference type="InParanoid" id="A0A5F9CE61"/>
<keyword evidence="1" id="KW-0067">ATP-binding</keyword>
<name>A0A5F9CE61_RABIT</name>
<proteinExistence type="inferred from homology"/>
<keyword evidence="1" id="KW-0460">Magnesium</keyword>